<dbReference type="AlphaFoldDB" id="A0A0C2NC81"/>
<evidence type="ECO:0000313" key="1">
    <source>
        <dbReference type="EMBL" id="KII71582.1"/>
    </source>
</evidence>
<dbReference type="Proteomes" id="UP000031668">
    <property type="component" value="Unassembled WGS sequence"/>
</dbReference>
<dbReference type="InterPro" id="IPR018490">
    <property type="entry name" value="cNMP-bd_dom_sf"/>
</dbReference>
<dbReference type="SUPFAM" id="SSF51206">
    <property type="entry name" value="cAMP-binding domain-like"/>
    <property type="match status" value="1"/>
</dbReference>
<reference evidence="1 2" key="1">
    <citation type="journal article" date="2014" name="Genome Biol. Evol.">
        <title>The genome of the myxosporean Thelohanellus kitauei shows adaptations to nutrient acquisition within its fish host.</title>
        <authorList>
            <person name="Yang Y."/>
            <person name="Xiong J."/>
            <person name="Zhou Z."/>
            <person name="Huo F."/>
            <person name="Miao W."/>
            <person name="Ran C."/>
            <person name="Liu Y."/>
            <person name="Zhang J."/>
            <person name="Feng J."/>
            <person name="Wang M."/>
            <person name="Wang M."/>
            <person name="Wang L."/>
            <person name="Yao B."/>
        </authorList>
    </citation>
    <scope>NUCLEOTIDE SEQUENCE [LARGE SCALE GENOMIC DNA]</scope>
    <source>
        <strain evidence="1">Wuqing</strain>
    </source>
</reference>
<sequence length="140" mass="15837">MLPTPAQEEIRNFTRDPISVQTPSFLPTRIIRIQTIESEFPKEYENIGIALKKIFLFESDALKIIFGSMHSRTIDKNEDIEGLYVIKSGSVELLYSDAVHSNLSLRIFEAAEPLKTSSESVYNLKAVALEASIIFLLKVF</sequence>
<accession>A0A0C2NC81</accession>
<evidence type="ECO:0008006" key="3">
    <source>
        <dbReference type="Google" id="ProtNLM"/>
    </source>
</evidence>
<organism evidence="1 2">
    <name type="scientific">Thelohanellus kitauei</name>
    <name type="common">Myxosporean</name>
    <dbReference type="NCBI Taxonomy" id="669202"/>
    <lineage>
        <taxon>Eukaryota</taxon>
        <taxon>Metazoa</taxon>
        <taxon>Cnidaria</taxon>
        <taxon>Myxozoa</taxon>
        <taxon>Myxosporea</taxon>
        <taxon>Bivalvulida</taxon>
        <taxon>Platysporina</taxon>
        <taxon>Myxobolidae</taxon>
        <taxon>Thelohanellus</taxon>
    </lineage>
</organism>
<name>A0A0C2NC81_THEKT</name>
<gene>
    <name evidence="1" type="ORF">RF11_01229</name>
</gene>
<proteinExistence type="predicted"/>
<keyword evidence="2" id="KW-1185">Reference proteome</keyword>
<protein>
    <recommendedName>
        <fullName evidence="3">Cyclic nucleotide-binding domain-containing protein</fullName>
    </recommendedName>
</protein>
<dbReference type="EMBL" id="JWZT01001717">
    <property type="protein sequence ID" value="KII71582.1"/>
    <property type="molecule type" value="Genomic_DNA"/>
</dbReference>
<comment type="caution">
    <text evidence="1">The sequence shown here is derived from an EMBL/GenBank/DDBJ whole genome shotgun (WGS) entry which is preliminary data.</text>
</comment>
<evidence type="ECO:0000313" key="2">
    <source>
        <dbReference type="Proteomes" id="UP000031668"/>
    </source>
</evidence>